<feature type="transmembrane region" description="Helical" evidence="3">
    <location>
        <begin position="179"/>
        <end position="197"/>
    </location>
</feature>
<dbReference type="GO" id="GO:0016780">
    <property type="term" value="F:phosphotransferase activity, for other substituted phosphate groups"/>
    <property type="evidence" value="ECO:0007669"/>
    <property type="project" value="InterPro"/>
</dbReference>
<keyword evidence="1 2" id="KW-0808">Transferase</keyword>
<keyword evidence="3" id="KW-0812">Transmembrane</keyword>
<evidence type="ECO:0000256" key="1">
    <source>
        <dbReference type="ARBA" id="ARBA00022679"/>
    </source>
</evidence>
<sequence>MLDAYARKLIDPPLDRVGGLLARAGVSANLVTLIGLGIGLLAAISITTEHFTLGLWLLLASRLADGLDGAVARASTRSDFGGYLDITADFAFYGAIPFAFVLYDPATNGIAGAFLLLSFYVNGASFLGYAILAEKKGLQTRAQGIKSLYYSNGILEGTETILFFVLLCLLPRFFMPLAWLFAIVCFATAILRVWGAYQAFGPILSDQQEPK</sequence>
<comment type="caution">
    <text evidence="4">The sequence shown here is derived from an EMBL/GenBank/DDBJ whole genome shotgun (WGS) entry which is preliminary data.</text>
</comment>
<feature type="transmembrane region" description="Helical" evidence="3">
    <location>
        <begin position="20"/>
        <end position="47"/>
    </location>
</feature>
<dbReference type="GO" id="GO:0008654">
    <property type="term" value="P:phospholipid biosynthetic process"/>
    <property type="evidence" value="ECO:0007669"/>
    <property type="project" value="InterPro"/>
</dbReference>
<dbReference type="Proteomes" id="UP000315816">
    <property type="component" value="Unassembled WGS sequence"/>
</dbReference>
<keyword evidence="3" id="KW-0472">Membrane</keyword>
<accession>A0A545SQQ6</accession>
<dbReference type="GO" id="GO:0016020">
    <property type="term" value="C:membrane"/>
    <property type="evidence" value="ECO:0007669"/>
    <property type="project" value="InterPro"/>
</dbReference>
<dbReference type="InterPro" id="IPR048254">
    <property type="entry name" value="CDP_ALCOHOL_P_TRANSF_CS"/>
</dbReference>
<dbReference type="EMBL" id="VICH01000007">
    <property type="protein sequence ID" value="TQV67216.1"/>
    <property type="molecule type" value="Genomic_DNA"/>
</dbReference>
<evidence type="ECO:0000256" key="3">
    <source>
        <dbReference type="SAM" id="Phobius"/>
    </source>
</evidence>
<dbReference type="RefSeq" id="WP_142854027.1">
    <property type="nucleotide sequence ID" value="NZ_FXWW01000003.1"/>
</dbReference>
<proteinExistence type="inferred from homology"/>
<organism evidence="4 5">
    <name type="scientific">Aliiroseovarius halocynthiae</name>
    <dbReference type="NCBI Taxonomy" id="985055"/>
    <lineage>
        <taxon>Bacteria</taxon>
        <taxon>Pseudomonadati</taxon>
        <taxon>Pseudomonadota</taxon>
        <taxon>Alphaproteobacteria</taxon>
        <taxon>Rhodobacterales</taxon>
        <taxon>Paracoccaceae</taxon>
        <taxon>Aliiroseovarius</taxon>
    </lineage>
</organism>
<keyword evidence="5" id="KW-1185">Reference proteome</keyword>
<keyword evidence="3" id="KW-1133">Transmembrane helix</keyword>
<evidence type="ECO:0000256" key="2">
    <source>
        <dbReference type="RuleBase" id="RU003750"/>
    </source>
</evidence>
<gene>
    <name evidence="4" type="ORF">FIL88_10975</name>
</gene>
<dbReference type="Gene3D" id="1.20.120.1760">
    <property type="match status" value="1"/>
</dbReference>
<evidence type="ECO:0000313" key="4">
    <source>
        <dbReference type="EMBL" id="TQV67216.1"/>
    </source>
</evidence>
<dbReference type="Pfam" id="PF01066">
    <property type="entry name" value="CDP-OH_P_transf"/>
    <property type="match status" value="1"/>
</dbReference>
<evidence type="ECO:0000313" key="5">
    <source>
        <dbReference type="Proteomes" id="UP000315816"/>
    </source>
</evidence>
<dbReference type="InterPro" id="IPR043130">
    <property type="entry name" value="CDP-OH_PTrfase_TM_dom"/>
</dbReference>
<protein>
    <submittedName>
        <fullName evidence="4">CDP-alcohol phosphatidyltransferase family protein</fullName>
    </submittedName>
</protein>
<name>A0A545SQQ6_9RHOB</name>
<feature type="transmembrane region" description="Helical" evidence="3">
    <location>
        <begin position="83"/>
        <end position="103"/>
    </location>
</feature>
<comment type="similarity">
    <text evidence="2">Belongs to the CDP-alcohol phosphatidyltransferase class-I family.</text>
</comment>
<dbReference type="AlphaFoldDB" id="A0A545SQQ6"/>
<dbReference type="PROSITE" id="PS00379">
    <property type="entry name" value="CDP_ALCOHOL_P_TRANSF"/>
    <property type="match status" value="1"/>
</dbReference>
<feature type="transmembrane region" description="Helical" evidence="3">
    <location>
        <begin position="153"/>
        <end position="173"/>
    </location>
</feature>
<reference evidence="4 5" key="1">
    <citation type="submission" date="2019-06" db="EMBL/GenBank/DDBJ databases">
        <title>A novel species of marine bacteria.</title>
        <authorList>
            <person name="Wang Y."/>
        </authorList>
    </citation>
    <scope>NUCLEOTIDE SEQUENCE [LARGE SCALE GENOMIC DNA]</scope>
    <source>
        <strain evidence="4 5">MA1-10</strain>
    </source>
</reference>
<dbReference type="InterPro" id="IPR000462">
    <property type="entry name" value="CDP-OH_P_trans"/>
</dbReference>
<feature type="transmembrane region" description="Helical" evidence="3">
    <location>
        <begin position="109"/>
        <end position="132"/>
    </location>
</feature>
<dbReference type="OrthoDB" id="9790577at2"/>